<dbReference type="Pfam" id="PF13354">
    <property type="entry name" value="Beta-lactamase2"/>
    <property type="match status" value="1"/>
</dbReference>
<sequence>MKKLNPAIVLLIILGLSVSIRLTKSLTKGSVHSSVTQPFHSEVLRPSVEPQFVPVRASIKTSDRKTVKPRTTPEDLPNWAIAQSLPFPSRQPGQEDSEVHYNLKTSPNFKYSPKLQKIVNDAVNLASERDLPKQQISITLIDAKTGETAGYKQDTPRYPASVIKMFWMVVLYAQLENNIWESEDDFTPYLRKMIEESDNEAASLIVDLITSTRSSPTLKEEKFELWKYKRQQINRFFQEAGYKNINIIQKTFPIYHINFPEPKGSESQLLGVPIRHWNKITTRHASRLIYEICYAKQAVSQEASSKMCEWLKRDLNPKVWKKNLDSGFNPIWTFFGEGLSNTDVQLYSKAGWTSIARTETAMIDTGNKGTTYILVVFSSTSAYADDVQIFPKISRLVYKRMISRSSNK</sequence>
<evidence type="ECO:0000313" key="4">
    <source>
        <dbReference type="Proteomes" id="UP000029738"/>
    </source>
</evidence>
<evidence type="ECO:0000259" key="1">
    <source>
        <dbReference type="Pfam" id="PF13354"/>
    </source>
</evidence>
<dbReference type="Proteomes" id="UP000029738">
    <property type="component" value="Unassembled WGS sequence"/>
</dbReference>
<proteinExistence type="predicted"/>
<reference evidence="2" key="2">
    <citation type="submission" date="2019-11" db="EMBL/GenBank/DDBJ databases">
        <title>Improved Assembly of Tolypothrix boutellei genome.</title>
        <authorList>
            <person name="Sarangi A.N."/>
            <person name="Mukherjee M."/>
            <person name="Ghosh S."/>
            <person name="Singh D."/>
            <person name="Das A."/>
            <person name="Kant S."/>
            <person name="Prusty A."/>
            <person name="Tripathy S."/>
        </authorList>
    </citation>
    <scope>NUCLEOTIDE SEQUENCE</scope>
    <source>
        <strain evidence="2">VB521301</strain>
    </source>
</reference>
<dbReference type="GO" id="GO:0046677">
    <property type="term" value="P:response to antibiotic"/>
    <property type="evidence" value="ECO:0007669"/>
    <property type="project" value="InterPro"/>
</dbReference>
<dbReference type="Gene3D" id="3.40.710.10">
    <property type="entry name" value="DD-peptidase/beta-lactamase superfamily"/>
    <property type="match status" value="1"/>
</dbReference>
<dbReference type="STRING" id="1479485.DA73_0229100"/>
<accession>A0A0C1N7S6</accession>
<gene>
    <name evidence="3" type="ORF">DA73_0229100</name>
    <name evidence="2" type="ORF">DA73_0400040325</name>
</gene>
<dbReference type="InterPro" id="IPR012338">
    <property type="entry name" value="Beta-lactam/transpept-like"/>
</dbReference>
<evidence type="ECO:0000313" key="3">
    <source>
        <dbReference type="EMBL" id="KIE08601.1"/>
    </source>
</evidence>
<evidence type="ECO:0000313" key="2">
    <source>
        <dbReference type="EMBL" id="KAF3883944.1"/>
    </source>
</evidence>
<dbReference type="OrthoDB" id="440093at2"/>
<dbReference type="EMBL" id="JHEG02000058">
    <property type="protein sequence ID" value="KIE08601.1"/>
    <property type="molecule type" value="Genomic_DNA"/>
</dbReference>
<keyword evidence="2" id="KW-0378">Hydrolase</keyword>
<reference evidence="3" key="1">
    <citation type="journal article" date="2015" name="Genome Announc.">
        <title>Draft Genome Sequence of Tolypothrix boutellei Strain VB521301.</title>
        <authorList>
            <person name="Chandrababunaidu M.M."/>
            <person name="Singh D."/>
            <person name="Sen D."/>
            <person name="Bhan S."/>
            <person name="Das S."/>
            <person name="Gupta A."/>
            <person name="Adhikary S.P."/>
            <person name="Tripathy S."/>
        </authorList>
    </citation>
    <scope>NUCLEOTIDE SEQUENCE</scope>
    <source>
        <strain evidence="3">VB521301</strain>
    </source>
</reference>
<dbReference type="RefSeq" id="WP_038092198.1">
    <property type="nucleotide sequence ID" value="NZ_JHEG04000002.1"/>
</dbReference>
<organism evidence="3">
    <name type="scientific">Tolypothrix bouteillei VB521301</name>
    <dbReference type="NCBI Taxonomy" id="1479485"/>
    <lineage>
        <taxon>Bacteria</taxon>
        <taxon>Bacillati</taxon>
        <taxon>Cyanobacteriota</taxon>
        <taxon>Cyanophyceae</taxon>
        <taxon>Nostocales</taxon>
        <taxon>Tolypothrichaceae</taxon>
        <taxon>Tolypothrix</taxon>
    </lineage>
</organism>
<keyword evidence="4" id="KW-1185">Reference proteome</keyword>
<dbReference type="GO" id="GO:0008800">
    <property type="term" value="F:beta-lactamase activity"/>
    <property type="evidence" value="ECO:0007669"/>
    <property type="project" value="InterPro"/>
</dbReference>
<dbReference type="PANTHER" id="PTHR35333">
    <property type="entry name" value="BETA-LACTAMASE"/>
    <property type="match status" value="1"/>
</dbReference>
<dbReference type="InterPro" id="IPR045155">
    <property type="entry name" value="Beta-lactam_cat"/>
</dbReference>
<dbReference type="EMBL" id="JHEG04000002">
    <property type="protein sequence ID" value="KAF3883944.1"/>
    <property type="molecule type" value="Genomic_DNA"/>
</dbReference>
<comment type="caution">
    <text evidence="3">The sequence shown here is derived from an EMBL/GenBank/DDBJ whole genome shotgun (WGS) entry which is preliminary data.</text>
</comment>
<dbReference type="GO" id="GO:0030655">
    <property type="term" value="P:beta-lactam antibiotic catabolic process"/>
    <property type="evidence" value="ECO:0007669"/>
    <property type="project" value="InterPro"/>
</dbReference>
<protein>
    <submittedName>
        <fullName evidence="2">Serine hydrolase</fullName>
    </submittedName>
</protein>
<name>A0A0C1N7S6_9CYAN</name>
<dbReference type="InterPro" id="IPR000871">
    <property type="entry name" value="Beta-lactam_class-A"/>
</dbReference>
<dbReference type="PANTHER" id="PTHR35333:SF3">
    <property type="entry name" value="BETA-LACTAMASE-TYPE TRANSPEPTIDASE FOLD CONTAINING PROTEIN"/>
    <property type="match status" value="1"/>
</dbReference>
<dbReference type="SUPFAM" id="SSF56601">
    <property type="entry name" value="beta-lactamase/transpeptidase-like"/>
    <property type="match status" value="1"/>
</dbReference>
<feature type="domain" description="Beta-lactamase class A catalytic" evidence="1">
    <location>
        <begin position="190"/>
        <end position="377"/>
    </location>
</feature>
<dbReference type="AlphaFoldDB" id="A0A0C1N7S6"/>